<dbReference type="InterPro" id="IPR036388">
    <property type="entry name" value="WH-like_DNA-bd_sf"/>
</dbReference>
<dbReference type="SUPFAM" id="SSF46894">
    <property type="entry name" value="C-terminal effector domain of the bipartite response regulators"/>
    <property type="match status" value="1"/>
</dbReference>
<proteinExistence type="predicted"/>
<name>A0A0B7JBG9_9GAMM</name>
<reference evidence="1 2" key="1">
    <citation type="submission" date="2018-01" db="EMBL/GenBank/DDBJ databases">
        <title>Whole genome sequencing of Histamine producing bacteria.</title>
        <authorList>
            <person name="Butler K."/>
        </authorList>
    </citation>
    <scope>NUCLEOTIDE SEQUENCE [LARGE SCALE GENOMIC DNA]</scope>
    <source>
        <strain evidence="1 2">FS-7.2</strain>
    </source>
</reference>
<dbReference type="RefSeq" id="WP_036788798.1">
    <property type="nucleotide sequence ID" value="NZ_JAUZMX010000001.1"/>
</dbReference>
<evidence type="ECO:0000313" key="1">
    <source>
        <dbReference type="EMBL" id="PSU93137.1"/>
    </source>
</evidence>
<accession>A0A2T3KCA3</accession>
<comment type="caution">
    <text evidence="1">The sequence shown here is derived from an EMBL/GenBank/DDBJ whole genome shotgun (WGS) entry which is preliminary data.</text>
</comment>
<dbReference type="Proteomes" id="UP000241426">
    <property type="component" value="Unassembled WGS sequence"/>
</dbReference>
<dbReference type="InterPro" id="IPR016032">
    <property type="entry name" value="Sig_transdc_resp-reg_C-effctor"/>
</dbReference>
<dbReference type="AlphaFoldDB" id="A0A0B7JBG9"/>
<dbReference type="GO" id="GO:0003677">
    <property type="term" value="F:DNA binding"/>
    <property type="evidence" value="ECO:0007669"/>
    <property type="project" value="InterPro"/>
</dbReference>
<dbReference type="GeneID" id="29942988"/>
<evidence type="ECO:0000313" key="2">
    <source>
        <dbReference type="Proteomes" id="UP000241426"/>
    </source>
</evidence>
<organism evidence="1 2">
    <name type="scientific">Photobacterium kishitanii</name>
    <dbReference type="NCBI Taxonomy" id="318456"/>
    <lineage>
        <taxon>Bacteria</taxon>
        <taxon>Pseudomonadati</taxon>
        <taxon>Pseudomonadota</taxon>
        <taxon>Gammaproteobacteria</taxon>
        <taxon>Vibrionales</taxon>
        <taxon>Vibrionaceae</taxon>
        <taxon>Photobacterium</taxon>
    </lineage>
</organism>
<dbReference type="eggNOG" id="ENOG5031Q44">
    <property type="taxonomic scope" value="Bacteria"/>
</dbReference>
<dbReference type="Gene3D" id="1.10.10.10">
    <property type="entry name" value="Winged helix-like DNA-binding domain superfamily/Winged helix DNA-binding domain"/>
    <property type="match status" value="1"/>
</dbReference>
<dbReference type="EMBL" id="PYNF01000031">
    <property type="protein sequence ID" value="PSU93137.1"/>
    <property type="molecule type" value="Genomic_DNA"/>
</dbReference>
<accession>A0A0B7JBG9</accession>
<protein>
    <submittedName>
        <fullName evidence="1">Uncharacterized protein</fullName>
    </submittedName>
</protein>
<sequence>MQNTAIIVAAEVIIYLILVTYYLYARKKLHAHLYLNKRQRTVYLGNKPLLKLKGRSLNYQLLCYLFENPNRAIPKQELIDNIYRRDIYLNKLVANINLPKDMKDKLFLIEDDSLSFLSAHINHPN</sequence>
<dbReference type="GO" id="GO:0006355">
    <property type="term" value="P:regulation of DNA-templated transcription"/>
    <property type="evidence" value="ECO:0007669"/>
    <property type="project" value="InterPro"/>
</dbReference>
<gene>
    <name evidence="1" type="ORF">C9J27_21775</name>
</gene>